<organism evidence="1 2">
    <name type="scientific">Carboxydichorda subterranea</name>
    <dbReference type="NCBI Taxonomy" id="3109565"/>
    <lineage>
        <taxon>Bacteria</taxon>
        <taxon>Bacillati</taxon>
        <taxon>Bacillota</taxon>
        <taxon>Limnochordia</taxon>
        <taxon>Limnochordales</taxon>
        <taxon>Geochordaceae</taxon>
        <taxon>Carboxydichorda</taxon>
    </lineage>
</organism>
<dbReference type="RefSeq" id="WP_324716663.1">
    <property type="nucleotide sequence ID" value="NZ_CP141615.1"/>
</dbReference>
<dbReference type="EMBL" id="CP141615">
    <property type="protein sequence ID" value="WRP17392.1"/>
    <property type="molecule type" value="Genomic_DNA"/>
</dbReference>
<proteinExistence type="predicted"/>
<dbReference type="InterPro" id="IPR007325">
    <property type="entry name" value="KFase/CYL"/>
</dbReference>
<dbReference type="Pfam" id="PF04199">
    <property type="entry name" value="Cyclase"/>
    <property type="match status" value="1"/>
</dbReference>
<dbReference type="PANTHER" id="PTHR31118">
    <property type="entry name" value="CYCLASE-LIKE PROTEIN 2"/>
    <property type="match status" value="1"/>
</dbReference>
<dbReference type="Gene3D" id="3.50.30.50">
    <property type="entry name" value="Putative cyclase"/>
    <property type="match status" value="1"/>
</dbReference>
<gene>
    <name evidence="1" type="ORF">U7230_15135</name>
</gene>
<keyword evidence="1" id="KW-0378">Hydrolase</keyword>
<sequence length="266" mass="29855">MRIIDLSDTLRPETSPFEVNRHEISYVSHEEGLRMAEQVLKVPKSLEQDLFPEGHAWAVENITLSTHSGTHVDAPYHYGPVSGTAPARTIDQLPLEWFFSDGVVLNMTHKRRGEPIGERDVEKELGRIGYTLKPLDIVLVRTDTSEHFGEPGYDLMHPGLTRGAVQFLVEQGVRVVGIDAWGLDRPFDVMVEEVKAGRKGAFWEAHFFGKEHEYCQIEKLSNLKAIPRPFGFKVACFPVKIARASAGWTRAVAIINDAASEERPGR</sequence>
<reference evidence="1 2" key="1">
    <citation type="journal article" date="2024" name="Front. Microbiol.">
        <title>Novel thermophilic genera Geochorda gen. nov. and Carboxydochorda gen. nov. from the deep terrestrial subsurface reveal the ecophysiological diversity in the class Limnochordia.</title>
        <authorList>
            <person name="Karnachuk O.V."/>
            <person name="Lukina A.P."/>
            <person name="Avakyan M.R."/>
            <person name="Kadnikov V.V."/>
            <person name="Begmatov S."/>
            <person name="Beletsky A.V."/>
            <person name="Vlasova K.G."/>
            <person name="Novikov A.A."/>
            <person name="Shcherbakova V.A."/>
            <person name="Mardanov A.V."/>
            <person name="Ravin N.V."/>
        </authorList>
    </citation>
    <scope>NUCLEOTIDE SEQUENCE [LARGE SCALE GENOMIC DNA]</scope>
    <source>
        <strain evidence="1 2">L945</strain>
    </source>
</reference>
<accession>A0ABZ1BZ96</accession>
<protein>
    <submittedName>
        <fullName evidence="1">Cyclase family protein</fullName>
        <ecNumber evidence="1">3.5.-.-</ecNumber>
    </submittedName>
</protein>
<dbReference type="EC" id="3.5.-.-" evidence="1"/>
<dbReference type="PANTHER" id="PTHR31118:SF12">
    <property type="entry name" value="CYCLASE-LIKE PROTEIN 2"/>
    <property type="match status" value="1"/>
</dbReference>
<dbReference type="Proteomes" id="UP001332192">
    <property type="component" value="Chromosome"/>
</dbReference>
<dbReference type="InterPro" id="IPR037175">
    <property type="entry name" value="KFase_sf"/>
</dbReference>
<name>A0ABZ1BZ96_9FIRM</name>
<dbReference type="GO" id="GO:0016787">
    <property type="term" value="F:hydrolase activity"/>
    <property type="evidence" value="ECO:0007669"/>
    <property type="project" value="UniProtKB-KW"/>
</dbReference>
<keyword evidence="2" id="KW-1185">Reference proteome</keyword>
<evidence type="ECO:0000313" key="1">
    <source>
        <dbReference type="EMBL" id="WRP17392.1"/>
    </source>
</evidence>
<evidence type="ECO:0000313" key="2">
    <source>
        <dbReference type="Proteomes" id="UP001332192"/>
    </source>
</evidence>
<dbReference type="SUPFAM" id="SSF102198">
    <property type="entry name" value="Putative cyclase"/>
    <property type="match status" value="1"/>
</dbReference>